<feature type="transmembrane region" description="Helical" evidence="2">
    <location>
        <begin position="193"/>
        <end position="214"/>
    </location>
</feature>
<accession>A0AAE3WAA1</accession>
<keyword evidence="5" id="KW-1185">Reference proteome</keyword>
<dbReference type="Gene3D" id="3.40.190.10">
    <property type="entry name" value="Periplasmic binding protein-like II"/>
    <property type="match status" value="2"/>
</dbReference>
<gene>
    <name evidence="4" type="ORF">J2S42_008173</name>
</gene>
<evidence type="ECO:0000259" key="3">
    <source>
        <dbReference type="Pfam" id="PF12849"/>
    </source>
</evidence>
<dbReference type="RefSeq" id="WP_307248328.1">
    <property type="nucleotide sequence ID" value="NZ_JAUSUZ010000001.1"/>
</dbReference>
<keyword evidence="2" id="KW-0472">Membrane</keyword>
<dbReference type="AlphaFoldDB" id="A0AAE3WAA1"/>
<organism evidence="4 5">
    <name type="scientific">Catenuloplanes indicus</name>
    <dbReference type="NCBI Taxonomy" id="137267"/>
    <lineage>
        <taxon>Bacteria</taxon>
        <taxon>Bacillati</taxon>
        <taxon>Actinomycetota</taxon>
        <taxon>Actinomycetes</taxon>
        <taxon>Micromonosporales</taxon>
        <taxon>Micromonosporaceae</taxon>
        <taxon>Catenuloplanes</taxon>
    </lineage>
</organism>
<evidence type="ECO:0000313" key="5">
    <source>
        <dbReference type="Proteomes" id="UP001240236"/>
    </source>
</evidence>
<dbReference type="SUPFAM" id="SSF53850">
    <property type="entry name" value="Periplasmic binding protein-like II"/>
    <property type="match status" value="1"/>
</dbReference>
<dbReference type="PANTHER" id="PTHR30570:SF1">
    <property type="entry name" value="PHOSPHATE-BINDING PROTEIN PSTS"/>
    <property type="match status" value="1"/>
</dbReference>
<proteinExistence type="predicted"/>
<dbReference type="PANTHER" id="PTHR30570">
    <property type="entry name" value="PERIPLASMIC PHOSPHATE BINDING COMPONENT OF PHOSPHATE ABC TRANSPORTER"/>
    <property type="match status" value="1"/>
</dbReference>
<dbReference type="Proteomes" id="UP001240236">
    <property type="component" value="Unassembled WGS sequence"/>
</dbReference>
<dbReference type="Pfam" id="PF12849">
    <property type="entry name" value="PBP_like_2"/>
    <property type="match status" value="1"/>
</dbReference>
<comment type="caution">
    <text evidence="4">The sequence shown here is derived from an EMBL/GenBank/DDBJ whole genome shotgun (WGS) entry which is preliminary data.</text>
</comment>
<feature type="domain" description="PBP" evidence="3">
    <location>
        <begin position="221"/>
        <end position="484"/>
    </location>
</feature>
<keyword evidence="2" id="KW-1133">Transmembrane helix</keyword>
<dbReference type="EMBL" id="JAUSUZ010000001">
    <property type="protein sequence ID" value="MDQ0371504.1"/>
    <property type="molecule type" value="Genomic_DNA"/>
</dbReference>
<evidence type="ECO:0000313" key="4">
    <source>
        <dbReference type="EMBL" id="MDQ0371504.1"/>
    </source>
</evidence>
<dbReference type="InterPro" id="IPR050811">
    <property type="entry name" value="Phosphate_ABC_transporter"/>
</dbReference>
<evidence type="ECO:0000256" key="2">
    <source>
        <dbReference type="SAM" id="Phobius"/>
    </source>
</evidence>
<sequence>MPSLALDWLLDGPYGLLVALVVIGGGTALNYLRTRREKMLSFRVRFNSRLGFDPPDAGNVVRLIGPDHTEIPDPGMVVARIKNVGRSSITEQDYVHRLGLTFPGTDRRLVTVDVTEARPPDLQDLLTGEGFEVHDNRIVLPPVHLNPGSEFKLVALLEHTSGTGKPAVQTNGILRNGRIFLDSDGRRLRRSTLIGGGLTTLLAGALVAVLLVGLPPDPRDDCAAGELTVTGSSAFADAVQSLAEQYMAKCRASRITVDASGSIEGLNELNDASAEDGPRRLTLADGRFDGGGGFPNVEIAGTLAVVPFSFVVHPALPVTDLPRAELARVFRGDVANWNQVTLADGTPGPDVAVRVVGRDTRSGSRSVIQKLLLGGGNPAPITVNSCAAANTETAVDAAIVCEVGSTGAVLDAVARYEGAIGYVDMPNAADAGAAVKQITVDGLGATLDDIDEGYPVWTVEYLYSYGPLAKTADLTRSFAGFLVDADQADEIQALGYPPCIQGGSVPQGLCSKGN</sequence>
<keyword evidence="2" id="KW-0812">Transmembrane</keyword>
<feature type="transmembrane region" description="Helical" evidence="2">
    <location>
        <begin position="12"/>
        <end position="32"/>
    </location>
</feature>
<keyword evidence="1" id="KW-0732">Signal</keyword>
<reference evidence="4 5" key="1">
    <citation type="submission" date="2023-07" db="EMBL/GenBank/DDBJ databases">
        <title>Sequencing the genomes of 1000 actinobacteria strains.</title>
        <authorList>
            <person name="Klenk H.-P."/>
        </authorList>
    </citation>
    <scope>NUCLEOTIDE SEQUENCE [LARGE SCALE GENOMIC DNA]</scope>
    <source>
        <strain evidence="4 5">DSM 44709</strain>
    </source>
</reference>
<protein>
    <submittedName>
        <fullName evidence="4">Phosphate transport system substrate-binding protein</fullName>
    </submittedName>
</protein>
<name>A0AAE3WAA1_9ACTN</name>
<evidence type="ECO:0000256" key="1">
    <source>
        <dbReference type="ARBA" id="ARBA00022729"/>
    </source>
</evidence>
<dbReference type="InterPro" id="IPR024370">
    <property type="entry name" value="PBP_domain"/>
</dbReference>